<organism evidence="8 9">
    <name type="scientific">Glutamicibacter soli</name>
    <dbReference type="NCBI Taxonomy" id="453836"/>
    <lineage>
        <taxon>Bacteria</taxon>
        <taxon>Bacillati</taxon>
        <taxon>Actinomycetota</taxon>
        <taxon>Actinomycetes</taxon>
        <taxon>Micrococcales</taxon>
        <taxon>Micrococcaceae</taxon>
        <taxon>Glutamicibacter</taxon>
    </lineage>
</organism>
<feature type="domain" description="Luciferase-like" evidence="7">
    <location>
        <begin position="35"/>
        <end position="385"/>
    </location>
</feature>
<evidence type="ECO:0000256" key="2">
    <source>
        <dbReference type="ARBA" id="ARBA00022643"/>
    </source>
</evidence>
<sequence length="450" mass="48193">MSASRKQARFNLFIYGAGHHQAAWRAPDSPAERLGETGYYVELAQLAERGLLDAVFLADGQAVSPEAAAAGPTWFFEPFTLLSALSQHTSRIGLVCTVSSSFYTPFHAARMLASLDRLSGGRAGANVVTSMWDTEAQNHGRETLGDHAYRYGRADEFITVLRGLFGSYPSAAVRADRAGVFTDPRQLSAIDHEGKHFGVRGPLNIPDGPQGSPVLFQAGASAQGRELAAAHAEAIYAVAADRQMALDYAQDVRSRAAAAGRDPQALAIMPGLVAYVGRTLEEAKDKQRRLNDLLPVEQALAQLAIFVQQDTSAWELDAPVPELPSAADFTGPAGRYATILRLIEIHQPTVRELLGLLAAGGGHCTLVGTPEMIADEIELWLDTGAADGFNLMPPSLPDGLADFVELVIPELQRRGRFRTAYEHRTLRGNLGLPAPVAGGRARRPALGAAS</sequence>
<feature type="binding site" evidence="6">
    <location>
        <position position="59"/>
    </location>
    <ligand>
        <name>FMN</name>
        <dbReference type="ChEBI" id="CHEBI:58210"/>
    </ligand>
</feature>
<dbReference type="Proteomes" id="UP000477543">
    <property type="component" value="Unassembled WGS sequence"/>
</dbReference>
<protein>
    <submittedName>
        <fullName evidence="8">NtaA/DmoA family FMN-dependent monooxygenase</fullName>
        <ecNumber evidence="8">1.14.-.-</ecNumber>
    </submittedName>
</protein>
<dbReference type="Pfam" id="PF00296">
    <property type="entry name" value="Bac_luciferase"/>
    <property type="match status" value="1"/>
</dbReference>
<dbReference type="NCBIfam" id="TIGR03860">
    <property type="entry name" value="FMN_nitrolo"/>
    <property type="match status" value="1"/>
</dbReference>
<evidence type="ECO:0000256" key="3">
    <source>
        <dbReference type="ARBA" id="ARBA00023002"/>
    </source>
</evidence>
<comment type="similarity">
    <text evidence="5">Belongs to the NtaA/SnaA/DszA monooxygenase family.</text>
</comment>
<dbReference type="InterPro" id="IPR036661">
    <property type="entry name" value="Luciferase-like_sf"/>
</dbReference>
<dbReference type="PANTHER" id="PTHR30011">
    <property type="entry name" value="ALKANESULFONATE MONOOXYGENASE-RELATED"/>
    <property type="match status" value="1"/>
</dbReference>
<dbReference type="GO" id="GO:0016705">
    <property type="term" value="F:oxidoreductase activity, acting on paired donors, with incorporation or reduction of molecular oxygen"/>
    <property type="evidence" value="ECO:0007669"/>
    <property type="project" value="InterPro"/>
</dbReference>
<evidence type="ECO:0000259" key="7">
    <source>
        <dbReference type="Pfam" id="PF00296"/>
    </source>
</evidence>
<feature type="binding site" evidence="6">
    <location>
        <position position="151"/>
    </location>
    <ligand>
        <name>FMN</name>
        <dbReference type="ChEBI" id="CHEBI:58210"/>
    </ligand>
</feature>
<dbReference type="Gene3D" id="3.20.20.30">
    <property type="entry name" value="Luciferase-like domain"/>
    <property type="match status" value="1"/>
</dbReference>
<gene>
    <name evidence="8" type="ORF">GT020_08035</name>
</gene>
<evidence type="ECO:0000313" key="8">
    <source>
        <dbReference type="EMBL" id="NAZ16012.1"/>
    </source>
</evidence>
<reference evidence="8 9" key="1">
    <citation type="submission" date="2020-01" db="EMBL/GenBank/DDBJ databases">
        <title>Glutamicibacter soli M275.</title>
        <authorList>
            <person name="Meng X."/>
        </authorList>
    </citation>
    <scope>NUCLEOTIDE SEQUENCE [LARGE SCALE GENOMIC DNA]</scope>
    <source>
        <strain evidence="8 9">M275</strain>
    </source>
</reference>
<dbReference type="InterPro" id="IPR051260">
    <property type="entry name" value="Diverse_substr_monoxygenases"/>
</dbReference>
<evidence type="ECO:0000313" key="9">
    <source>
        <dbReference type="Proteomes" id="UP000477543"/>
    </source>
</evidence>
<dbReference type="RefSeq" id="WP_161448592.1">
    <property type="nucleotide sequence ID" value="NZ_WYDN01000005.1"/>
</dbReference>
<evidence type="ECO:0000256" key="6">
    <source>
        <dbReference type="PIRSR" id="PIRSR000337-1"/>
    </source>
</evidence>
<keyword evidence="3 8" id="KW-0560">Oxidoreductase</keyword>
<evidence type="ECO:0000256" key="1">
    <source>
        <dbReference type="ARBA" id="ARBA00022630"/>
    </source>
</evidence>
<feature type="binding site" evidence="6">
    <location>
        <position position="147"/>
    </location>
    <ligand>
        <name>FMN</name>
        <dbReference type="ChEBI" id="CHEBI:58210"/>
    </ligand>
</feature>
<feature type="binding site" evidence="6">
    <location>
        <position position="97"/>
    </location>
    <ligand>
        <name>FMN</name>
        <dbReference type="ChEBI" id="CHEBI:58210"/>
    </ligand>
</feature>
<dbReference type="AlphaFoldDB" id="A0A6L9G2G2"/>
<name>A0A6L9G2G2_9MICC</name>
<dbReference type="PANTHER" id="PTHR30011:SF16">
    <property type="entry name" value="C2H2 FINGER DOMAIN TRANSCRIPTION FACTOR (EUROFUNG)-RELATED"/>
    <property type="match status" value="1"/>
</dbReference>
<comment type="caution">
    <text evidence="8">The sequence shown here is derived from an EMBL/GenBank/DDBJ whole genome shotgun (WGS) entry which is preliminary data.</text>
</comment>
<accession>A0A6L9G2G2</accession>
<dbReference type="CDD" id="cd01095">
    <property type="entry name" value="Nitrilotriacetate_monoxgenase"/>
    <property type="match status" value="1"/>
</dbReference>
<evidence type="ECO:0000256" key="5">
    <source>
        <dbReference type="ARBA" id="ARBA00033748"/>
    </source>
</evidence>
<dbReference type="InterPro" id="IPR016215">
    <property type="entry name" value="NTA_MOA"/>
</dbReference>
<dbReference type="EC" id="1.14.-.-" evidence="8"/>
<keyword evidence="2 6" id="KW-0288">FMN</keyword>
<dbReference type="InterPro" id="IPR011251">
    <property type="entry name" value="Luciferase-like_dom"/>
</dbReference>
<proteinExistence type="inferred from homology"/>
<dbReference type="GO" id="GO:0004497">
    <property type="term" value="F:monooxygenase activity"/>
    <property type="evidence" value="ECO:0007669"/>
    <property type="project" value="UniProtKB-KW"/>
</dbReference>
<keyword evidence="1 6" id="KW-0285">Flavoprotein</keyword>
<dbReference type="PIRSF" id="PIRSF000337">
    <property type="entry name" value="NTA_MOA"/>
    <property type="match status" value="1"/>
</dbReference>
<dbReference type="EMBL" id="WYDN01000005">
    <property type="protein sequence ID" value="NAZ16012.1"/>
    <property type="molecule type" value="Genomic_DNA"/>
</dbReference>
<dbReference type="SUPFAM" id="SSF51679">
    <property type="entry name" value="Bacterial luciferase-like"/>
    <property type="match status" value="1"/>
</dbReference>
<feature type="binding site" evidence="6">
    <location>
        <position position="221"/>
    </location>
    <ligand>
        <name>FMN</name>
        <dbReference type="ChEBI" id="CHEBI:58210"/>
    </ligand>
</feature>
<keyword evidence="4 8" id="KW-0503">Monooxygenase</keyword>
<evidence type="ECO:0000256" key="4">
    <source>
        <dbReference type="ARBA" id="ARBA00023033"/>
    </source>
</evidence>